<evidence type="ECO:0000313" key="3">
    <source>
        <dbReference type="EMBL" id="GBG72521.1"/>
    </source>
</evidence>
<protein>
    <submittedName>
        <fullName evidence="3">Uncharacterized protein</fullName>
    </submittedName>
</protein>
<dbReference type="EMBL" id="BFEA01000166">
    <property type="protein sequence ID" value="GBG72521.1"/>
    <property type="molecule type" value="Genomic_DNA"/>
</dbReference>
<keyword evidence="4" id="KW-1185">Reference proteome</keyword>
<dbReference type="AlphaFoldDB" id="A0A388KR23"/>
<keyword evidence="1" id="KW-0175">Coiled coil</keyword>
<reference evidence="3 4" key="1">
    <citation type="journal article" date="2018" name="Cell">
        <title>The Chara Genome: Secondary Complexity and Implications for Plant Terrestrialization.</title>
        <authorList>
            <person name="Nishiyama T."/>
            <person name="Sakayama H."/>
            <person name="Vries J.D."/>
            <person name="Buschmann H."/>
            <person name="Saint-Marcoux D."/>
            <person name="Ullrich K.K."/>
            <person name="Haas F.B."/>
            <person name="Vanderstraeten L."/>
            <person name="Becker D."/>
            <person name="Lang D."/>
            <person name="Vosolsobe S."/>
            <person name="Rombauts S."/>
            <person name="Wilhelmsson P.K.I."/>
            <person name="Janitza P."/>
            <person name="Kern R."/>
            <person name="Heyl A."/>
            <person name="Rumpler F."/>
            <person name="Villalobos L.I.A.C."/>
            <person name="Clay J.M."/>
            <person name="Skokan R."/>
            <person name="Toyoda A."/>
            <person name="Suzuki Y."/>
            <person name="Kagoshima H."/>
            <person name="Schijlen E."/>
            <person name="Tajeshwar N."/>
            <person name="Catarino B."/>
            <person name="Hetherington A.J."/>
            <person name="Saltykova A."/>
            <person name="Bonnot C."/>
            <person name="Breuninger H."/>
            <person name="Symeonidi A."/>
            <person name="Radhakrishnan G.V."/>
            <person name="Van Nieuwerburgh F."/>
            <person name="Deforce D."/>
            <person name="Chang C."/>
            <person name="Karol K.G."/>
            <person name="Hedrich R."/>
            <person name="Ulvskov P."/>
            <person name="Glockner G."/>
            <person name="Delwiche C.F."/>
            <person name="Petrasek J."/>
            <person name="Van de Peer Y."/>
            <person name="Friml J."/>
            <person name="Beilby M."/>
            <person name="Dolan L."/>
            <person name="Kohara Y."/>
            <person name="Sugano S."/>
            <person name="Fujiyama A."/>
            <person name="Delaux P.-M."/>
            <person name="Quint M."/>
            <person name="TheiBen G."/>
            <person name="Hagemann M."/>
            <person name="Harholt J."/>
            <person name="Dunand C."/>
            <person name="Zachgo S."/>
            <person name="Langdale J."/>
            <person name="Maumus F."/>
            <person name="Straeten D.V.D."/>
            <person name="Gould S.B."/>
            <person name="Rensing S.A."/>
        </authorList>
    </citation>
    <scope>NUCLEOTIDE SEQUENCE [LARGE SCALE GENOMIC DNA]</scope>
    <source>
        <strain evidence="3 4">S276</strain>
    </source>
</reference>
<comment type="caution">
    <text evidence="3">The sequence shown here is derived from an EMBL/GenBank/DDBJ whole genome shotgun (WGS) entry which is preliminary data.</text>
</comment>
<evidence type="ECO:0000256" key="1">
    <source>
        <dbReference type="SAM" id="Coils"/>
    </source>
</evidence>
<feature type="coiled-coil region" evidence="1">
    <location>
        <begin position="76"/>
        <end position="103"/>
    </location>
</feature>
<dbReference type="Proteomes" id="UP000265515">
    <property type="component" value="Unassembled WGS sequence"/>
</dbReference>
<feature type="compositionally biased region" description="Basic and acidic residues" evidence="2">
    <location>
        <begin position="200"/>
        <end position="217"/>
    </location>
</feature>
<gene>
    <name evidence="3" type="ORF">CBR_g12092</name>
</gene>
<proteinExistence type="predicted"/>
<sequence>MVNLDNSAREFHILHKHLICRGDSLLVSIDEGNILRSTRVEQGYVPARKWTAKAERRFLDVRKYAAALLCDMESNILSAETRVRAALQERDEAIRRGDEANNKFLETRQQMLAVYRLLAEKEVVIVGLRECLPSIEIVDVKGDSEETVSTYHCSCESCIAKREATSLPDNRAHRGECSVHAGGPADDSVADSGVGMPKQAMDEDRMKTVHDEEAQLV</sequence>
<dbReference type="Gramene" id="GBG72521">
    <property type="protein sequence ID" value="GBG72521"/>
    <property type="gene ID" value="CBR_g12092"/>
</dbReference>
<name>A0A388KR23_CHABU</name>
<evidence type="ECO:0000256" key="2">
    <source>
        <dbReference type="SAM" id="MobiDB-lite"/>
    </source>
</evidence>
<feature type="region of interest" description="Disordered" evidence="2">
    <location>
        <begin position="178"/>
        <end position="217"/>
    </location>
</feature>
<evidence type="ECO:0000313" key="4">
    <source>
        <dbReference type="Proteomes" id="UP000265515"/>
    </source>
</evidence>
<accession>A0A388KR23</accession>
<organism evidence="3 4">
    <name type="scientific">Chara braunii</name>
    <name type="common">Braun's stonewort</name>
    <dbReference type="NCBI Taxonomy" id="69332"/>
    <lineage>
        <taxon>Eukaryota</taxon>
        <taxon>Viridiplantae</taxon>
        <taxon>Streptophyta</taxon>
        <taxon>Charophyceae</taxon>
        <taxon>Charales</taxon>
        <taxon>Characeae</taxon>
        <taxon>Chara</taxon>
    </lineage>
</organism>